<keyword evidence="13" id="KW-1185">Reference proteome</keyword>
<dbReference type="InterPro" id="IPR001126">
    <property type="entry name" value="UmuC"/>
</dbReference>
<keyword evidence="6" id="KW-0741">SOS mutagenesis</keyword>
<dbReference type="AlphaFoldDB" id="A0A4Q2TYT5"/>
<organism evidence="12 13">
    <name type="scientific">Lichenibacterium minor</name>
    <dbReference type="NCBI Taxonomy" id="2316528"/>
    <lineage>
        <taxon>Bacteria</taxon>
        <taxon>Pseudomonadati</taxon>
        <taxon>Pseudomonadota</taxon>
        <taxon>Alphaproteobacteria</taxon>
        <taxon>Hyphomicrobiales</taxon>
        <taxon>Lichenihabitantaceae</taxon>
        <taxon>Lichenibacterium</taxon>
    </lineage>
</organism>
<dbReference type="InterPro" id="IPR043502">
    <property type="entry name" value="DNA/RNA_pol_sf"/>
</dbReference>
<evidence type="ECO:0000256" key="2">
    <source>
        <dbReference type="ARBA" id="ARBA00010945"/>
    </source>
</evidence>
<sequence>MARPIALVDCNNFYASCERLFQPQLRGLPIVVLSNNDGCVIARSNEAKALGIVMGDPWHLVKDRHAGSGIVVRSSNYTLYGDLSARVMRVLSDFSPELEVYSIDEAFLGLGGFEGRLEAHARQLRATVLQWTGIPVSVGIAPTKTLAKVANRTAKKDPASGGVCVLLTRAAQDEALGRLELTDLWGVAGRMAERLTALGIATPLQLRDADPTIVRRHTSVVMERMIHELRGTPCLDLERHSPDRKSIMATRSFGRPVALRREMEEAVASHTARAAEKMRRQGLATASLIVFAHTNRYRPDQPQYGGTRPVQLTVATADTGRLTRAAMFGLDCIWRDGFSYKKAGVVFPTLIKAGAVQGSLFLHPDDPRSKTLMASIDALNRRYGRGTIAYGTATGAKGWTLRAEHLSARYTTRWGDLLAVR</sequence>
<dbReference type="PANTHER" id="PTHR11076">
    <property type="entry name" value="DNA REPAIR POLYMERASE UMUC / TRANSFERASE FAMILY MEMBER"/>
    <property type="match status" value="1"/>
</dbReference>
<reference evidence="12 13" key="2">
    <citation type="submission" date="2019-02" db="EMBL/GenBank/DDBJ databases">
        <title>'Lichenibacterium ramalinii' gen. nov. sp. nov., 'Lichenibacterium minor' gen. nov. sp. nov.</title>
        <authorList>
            <person name="Pankratov T."/>
        </authorList>
    </citation>
    <scope>NUCLEOTIDE SEQUENCE [LARGE SCALE GENOMIC DNA]</scope>
    <source>
        <strain evidence="12 13">RmlP026</strain>
    </source>
</reference>
<proteinExistence type="inferred from homology"/>
<dbReference type="GO" id="GO:0042276">
    <property type="term" value="P:error-prone translesion synthesis"/>
    <property type="evidence" value="ECO:0007669"/>
    <property type="project" value="TreeGrafter"/>
</dbReference>
<evidence type="ECO:0000256" key="7">
    <source>
        <dbReference type="ARBA" id="ARBA00023204"/>
    </source>
</evidence>
<dbReference type="Pfam" id="PF00817">
    <property type="entry name" value="IMS"/>
    <property type="match status" value="1"/>
</dbReference>
<comment type="function">
    <text evidence="9">Poorly processive, error-prone DNA polymerase involved in untargeted mutagenesis. Copies undamaged DNA at stalled replication forks, which arise in vivo from mismatched or misaligned primer ends. These misaligned primers can be extended by PolIV. Exhibits no 3'-5' exonuclease (proofreading) activity. May be involved in translesional synthesis, in conjunction with the beta clamp from PolIII.</text>
</comment>
<gene>
    <name evidence="12" type="ORF">D3273_26925</name>
</gene>
<accession>A0A4Q2TYT5</accession>
<evidence type="ECO:0000256" key="6">
    <source>
        <dbReference type="ARBA" id="ARBA00023199"/>
    </source>
</evidence>
<comment type="subunit">
    <text evidence="3">Monomer.</text>
</comment>
<evidence type="ECO:0000256" key="4">
    <source>
        <dbReference type="ARBA" id="ARBA00012417"/>
    </source>
</evidence>
<comment type="cofactor">
    <cofactor evidence="1">
        <name>Mg(2+)</name>
        <dbReference type="ChEBI" id="CHEBI:18420"/>
    </cofactor>
</comment>
<evidence type="ECO:0000256" key="3">
    <source>
        <dbReference type="ARBA" id="ARBA00011245"/>
    </source>
</evidence>
<dbReference type="SUPFAM" id="SSF56672">
    <property type="entry name" value="DNA/RNA polymerases"/>
    <property type="match status" value="1"/>
</dbReference>
<evidence type="ECO:0000313" key="12">
    <source>
        <dbReference type="EMBL" id="RYC28880.1"/>
    </source>
</evidence>
<dbReference type="CDD" id="cd01700">
    <property type="entry name" value="PolY_Pol_V_umuC"/>
    <property type="match status" value="1"/>
</dbReference>
<evidence type="ECO:0000259" key="11">
    <source>
        <dbReference type="PROSITE" id="PS50173"/>
    </source>
</evidence>
<dbReference type="Pfam" id="PF11799">
    <property type="entry name" value="IMS_C"/>
    <property type="match status" value="1"/>
</dbReference>
<dbReference type="InterPro" id="IPR050116">
    <property type="entry name" value="DNA_polymerase-Y"/>
</dbReference>
<comment type="similarity">
    <text evidence="2">Belongs to the DNA polymerase type-Y family.</text>
</comment>
<dbReference type="Pfam" id="PF13438">
    <property type="entry name" value="DUF4113"/>
    <property type="match status" value="1"/>
</dbReference>
<dbReference type="InterPro" id="IPR017961">
    <property type="entry name" value="DNA_pol_Y-fam_little_finger"/>
</dbReference>
<dbReference type="InterPro" id="IPR043128">
    <property type="entry name" value="Rev_trsase/Diguanyl_cyclase"/>
</dbReference>
<dbReference type="PANTHER" id="PTHR11076:SF34">
    <property type="entry name" value="PROTEIN UMUC"/>
    <property type="match status" value="1"/>
</dbReference>
<evidence type="ECO:0000313" key="13">
    <source>
        <dbReference type="Proteomes" id="UP000290759"/>
    </source>
</evidence>
<dbReference type="GO" id="GO:0006281">
    <property type="term" value="P:DNA repair"/>
    <property type="evidence" value="ECO:0007669"/>
    <property type="project" value="UniProtKB-KW"/>
</dbReference>
<keyword evidence="8" id="KW-0742">SOS response</keyword>
<keyword evidence="7" id="KW-0234">DNA repair</keyword>
<dbReference type="Gene3D" id="3.30.70.270">
    <property type="match status" value="1"/>
</dbReference>
<evidence type="ECO:0000256" key="5">
    <source>
        <dbReference type="ARBA" id="ARBA00022763"/>
    </source>
</evidence>
<dbReference type="GO" id="GO:0003887">
    <property type="term" value="F:DNA-directed DNA polymerase activity"/>
    <property type="evidence" value="ECO:0007669"/>
    <property type="project" value="TreeGrafter"/>
</dbReference>
<evidence type="ECO:0000256" key="1">
    <source>
        <dbReference type="ARBA" id="ARBA00001946"/>
    </source>
</evidence>
<dbReference type="EMBL" id="QYBB01000094">
    <property type="protein sequence ID" value="RYC28880.1"/>
    <property type="molecule type" value="Genomic_DNA"/>
</dbReference>
<dbReference type="GO" id="GO:0003684">
    <property type="term" value="F:damaged DNA binding"/>
    <property type="evidence" value="ECO:0007669"/>
    <property type="project" value="InterPro"/>
</dbReference>
<comment type="catalytic activity">
    <reaction evidence="10">
        <text>DNA(n) + a 2'-deoxyribonucleoside 5'-triphosphate = DNA(n+1) + diphosphate</text>
        <dbReference type="Rhea" id="RHEA:22508"/>
        <dbReference type="Rhea" id="RHEA-COMP:17339"/>
        <dbReference type="Rhea" id="RHEA-COMP:17340"/>
        <dbReference type="ChEBI" id="CHEBI:33019"/>
        <dbReference type="ChEBI" id="CHEBI:61560"/>
        <dbReference type="ChEBI" id="CHEBI:173112"/>
        <dbReference type="EC" id="2.7.7.7"/>
    </reaction>
</comment>
<keyword evidence="5" id="KW-0227">DNA damage</keyword>
<protein>
    <recommendedName>
        <fullName evidence="4">DNA-directed DNA polymerase</fullName>
        <ecNumber evidence="4">2.7.7.7</ecNumber>
    </recommendedName>
</protein>
<feature type="domain" description="UmuC" evidence="11">
    <location>
        <begin position="5"/>
        <end position="188"/>
    </location>
</feature>
<dbReference type="InterPro" id="IPR025188">
    <property type="entry name" value="DUF4113"/>
</dbReference>
<evidence type="ECO:0000256" key="8">
    <source>
        <dbReference type="ARBA" id="ARBA00023236"/>
    </source>
</evidence>
<evidence type="ECO:0000256" key="9">
    <source>
        <dbReference type="ARBA" id="ARBA00025589"/>
    </source>
</evidence>
<evidence type="ECO:0000256" key="10">
    <source>
        <dbReference type="ARBA" id="ARBA00049244"/>
    </source>
</evidence>
<dbReference type="Proteomes" id="UP000290759">
    <property type="component" value="Unassembled WGS sequence"/>
</dbReference>
<dbReference type="Gene3D" id="3.40.1170.60">
    <property type="match status" value="1"/>
</dbReference>
<dbReference type="PROSITE" id="PS50173">
    <property type="entry name" value="UMUC"/>
    <property type="match status" value="1"/>
</dbReference>
<dbReference type="GO" id="GO:0009432">
    <property type="term" value="P:SOS response"/>
    <property type="evidence" value="ECO:0007669"/>
    <property type="project" value="UniProtKB-KW"/>
</dbReference>
<name>A0A4Q2TYT5_9HYPH</name>
<dbReference type="RefSeq" id="WP_129230026.1">
    <property type="nucleotide sequence ID" value="NZ_QYBB01000094.1"/>
</dbReference>
<dbReference type="OrthoDB" id="9808813at2"/>
<dbReference type="GO" id="GO:0005829">
    <property type="term" value="C:cytosol"/>
    <property type="evidence" value="ECO:0007669"/>
    <property type="project" value="TreeGrafter"/>
</dbReference>
<reference evidence="12 13" key="1">
    <citation type="submission" date="2018-12" db="EMBL/GenBank/DDBJ databases">
        <authorList>
            <person name="Grouzdev D.S."/>
            <person name="Krutkina M.S."/>
        </authorList>
    </citation>
    <scope>NUCLEOTIDE SEQUENCE [LARGE SCALE GENOMIC DNA]</scope>
    <source>
        <strain evidence="12 13">RmlP026</strain>
    </source>
</reference>
<dbReference type="EC" id="2.7.7.7" evidence="4"/>
<comment type="caution">
    <text evidence="12">The sequence shown here is derived from an EMBL/GenBank/DDBJ whole genome shotgun (WGS) entry which is preliminary data.</text>
</comment>